<feature type="domain" description="Prohead serine protease" evidence="4">
    <location>
        <begin position="19"/>
        <end position="177"/>
    </location>
</feature>
<reference evidence="5" key="1">
    <citation type="submission" date="2024-05" db="EMBL/GenBank/DDBJ databases">
        <title>Transcriptome analysis of the degradation process of organic nitrogen by two heterotrophic nitrifying and aerobic denitrifying bacteria, Achromobacter sp. HNDS-1 and Enterobacter sp. HNDS-6.</title>
        <authorList>
            <person name="Huang Y."/>
        </authorList>
    </citation>
    <scope>NUCLEOTIDE SEQUENCE</scope>
    <source>
        <strain evidence="5">HNDS-1</strain>
    </source>
</reference>
<dbReference type="RefSeq" id="WP_348995581.1">
    <property type="nucleotide sequence ID" value="NZ_CP157584.1"/>
</dbReference>
<sequence length="205" mass="23004">MKDLEMRTLGNQPCELRMSVEGEAERPQITGYAAVFNTRSALLFGSFVEEIAPGAFDDVLGDDVRALFNHDPNFVLGRTRSNTLRLEIDSRGLAYTIDPPDTQMVRDLVLTPLKRGDVTGSSFGFRVAADGDEWRREGEFVVRTIHKLAELRDVSPVTYPAYGDSHAAQRSLDSWKKKAEGIQELAAKAVNERRARERFLELMSI</sequence>
<gene>
    <name evidence="5" type="ORF">ABFG95_06060</name>
</gene>
<dbReference type="GO" id="GO:0006508">
    <property type="term" value="P:proteolysis"/>
    <property type="evidence" value="ECO:0007669"/>
    <property type="project" value="UniProtKB-KW"/>
</dbReference>
<evidence type="ECO:0000256" key="1">
    <source>
        <dbReference type="ARBA" id="ARBA00022612"/>
    </source>
</evidence>
<dbReference type="KEGG" id="achh:ABFG95_06060"/>
<dbReference type="NCBIfam" id="TIGR01543">
    <property type="entry name" value="proheadase_HK97"/>
    <property type="match status" value="1"/>
</dbReference>
<proteinExistence type="predicted"/>
<name>A0AAU7LDN9_9BURK</name>
<dbReference type="EMBL" id="CP157584">
    <property type="protein sequence ID" value="XBP00039.1"/>
    <property type="molecule type" value="Genomic_DNA"/>
</dbReference>
<evidence type="ECO:0000313" key="5">
    <source>
        <dbReference type="EMBL" id="XBP00039.1"/>
    </source>
</evidence>
<organism evidence="5">
    <name type="scientific">Achromobacter sp. HNDS-1</name>
    <dbReference type="NCBI Taxonomy" id="3151598"/>
    <lineage>
        <taxon>Bacteria</taxon>
        <taxon>Pseudomonadati</taxon>
        <taxon>Pseudomonadota</taxon>
        <taxon>Betaproteobacteria</taxon>
        <taxon>Burkholderiales</taxon>
        <taxon>Alcaligenaceae</taxon>
        <taxon>Achromobacter</taxon>
    </lineage>
</organism>
<dbReference type="GO" id="GO:0008233">
    <property type="term" value="F:peptidase activity"/>
    <property type="evidence" value="ECO:0007669"/>
    <property type="project" value="UniProtKB-KW"/>
</dbReference>
<protein>
    <submittedName>
        <fullName evidence="5">HK97 family phage prohead protease</fullName>
    </submittedName>
</protein>
<keyword evidence="1" id="KW-1188">Viral release from host cell</keyword>
<dbReference type="AlphaFoldDB" id="A0AAU7LDN9"/>
<evidence type="ECO:0000256" key="3">
    <source>
        <dbReference type="ARBA" id="ARBA00022801"/>
    </source>
</evidence>
<dbReference type="InterPro" id="IPR054613">
    <property type="entry name" value="Peptidase_S78_dom"/>
</dbReference>
<accession>A0AAU7LDN9</accession>
<dbReference type="InterPro" id="IPR006433">
    <property type="entry name" value="Prohead_protease"/>
</dbReference>
<keyword evidence="2 5" id="KW-0645">Protease</keyword>
<dbReference type="Pfam" id="PF04586">
    <property type="entry name" value="Peptidase_S78"/>
    <property type="match status" value="1"/>
</dbReference>
<evidence type="ECO:0000256" key="2">
    <source>
        <dbReference type="ARBA" id="ARBA00022670"/>
    </source>
</evidence>
<keyword evidence="3" id="KW-0378">Hydrolase</keyword>
<evidence type="ECO:0000259" key="4">
    <source>
        <dbReference type="Pfam" id="PF04586"/>
    </source>
</evidence>